<gene>
    <name evidence="2" type="ORF">ACFOMG_04900</name>
</gene>
<dbReference type="EMBL" id="JBHRYB010000005">
    <property type="protein sequence ID" value="MFC3679449.1"/>
    <property type="molecule type" value="Genomic_DNA"/>
</dbReference>
<name>A0ABV7VPQ2_9GAMM</name>
<dbReference type="InterPro" id="IPR003741">
    <property type="entry name" value="LUD_dom"/>
</dbReference>
<feature type="domain" description="LUD" evidence="1">
    <location>
        <begin position="42"/>
        <end position="214"/>
    </location>
</feature>
<protein>
    <submittedName>
        <fullName evidence="2">Lactate utilization protein C</fullName>
    </submittedName>
</protein>
<dbReference type="Gene3D" id="3.40.50.10420">
    <property type="entry name" value="NagB/RpiA/CoA transferase-like"/>
    <property type="match status" value="1"/>
</dbReference>
<comment type="caution">
    <text evidence="2">The sequence shown here is derived from an EMBL/GenBank/DDBJ whole genome shotgun (WGS) entry which is preliminary data.</text>
</comment>
<dbReference type="InterPro" id="IPR037171">
    <property type="entry name" value="NagB/RpiA_transferase-like"/>
</dbReference>
<dbReference type="PANTHER" id="PTHR43682:SF1">
    <property type="entry name" value="LACTATE UTILIZATION PROTEIN C"/>
    <property type="match status" value="1"/>
</dbReference>
<accession>A0ABV7VPQ2</accession>
<evidence type="ECO:0000313" key="3">
    <source>
        <dbReference type="Proteomes" id="UP001595722"/>
    </source>
</evidence>
<dbReference type="Proteomes" id="UP001595722">
    <property type="component" value="Unassembled WGS sequence"/>
</dbReference>
<proteinExistence type="predicted"/>
<keyword evidence="3" id="KW-1185">Reference proteome</keyword>
<dbReference type="PANTHER" id="PTHR43682">
    <property type="entry name" value="LACTATE UTILIZATION PROTEIN C"/>
    <property type="match status" value="1"/>
</dbReference>
<dbReference type="SUPFAM" id="SSF100950">
    <property type="entry name" value="NagB/RpiA/CoA transferase-like"/>
    <property type="match status" value="1"/>
</dbReference>
<organism evidence="2 3">
    <name type="scientific">Bacterioplanoides pacificum</name>
    <dbReference type="NCBI Taxonomy" id="1171596"/>
    <lineage>
        <taxon>Bacteria</taxon>
        <taxon>Pseudomonadati</taxon>
        <taxon>Pseudomonadota</taxon>
        <taxon>Gammaproteobacteria</taxon>
        <taxon>Oceanospirillales</taxon>
        <taxon>Oceanospirillaceae</taxon>
        <taxon>Bacterioplanoides</taxon>
    </lineage>
</organism>
<evidence type="ECO:0000313" key="2">
    <source>
        <dbReference type="EMBL" id="MFC3679449.1"/>
    </source>
</evidence>
<dbReference type="InterPro" id="IPR024185">
    <property type="entry name" value="FTHF_cligase-like_sf"/>
</dbReference>
<evidence type="ECO:0000259" key="1">
    <source>
        <dbReference type="Pfam" id="PF02589"/>
    </source>
</evidence>
<dbReference type="RefSeq" id="WP_376865147.1">
    <property type="nucleotide sequence ID" value="NZ_JBHRYB010000005.1"/>
</dbReference>
<reference evidence="3" key="1">
    <citation type="journal article" date="2019" name="Int. J. Syst. Evol. Microbiol.">
        <title>The Global Catalogue of Microorganisms (GCM) 10K type strain sequencing project: providing services to taxonomists for standard genome sequencing and annotation.</title>
        <authorList>
            <consortium name="The Broad Institute Genomics Platform"/>
            <consortium name="The Broad Institute Genome Sequencing Center for Infectious Disease"/>
            <person name="Wu L."/>
            <person name="Ma J."/>
        </authorList>
    </citation>
    <scope>NUCLEOTIDE SEQUENCE [LARGE SCALE GENOMIC DNA]</scope>
    <source>
        <strain evidence="3">KCTC 42424</strain>
    </source>
</reference>
<dbReference type="Pfam" id="PF02589">
    <property type="entry name" value="LUD_dom"/>
    <property type="match status" value="1"/>
</dbReference>
<sequence length="227" mass="24384">MSSRDRILQRLKNGQSASRQQSSVLAFEAVSGNLDEALYRHEFIQNLSDNHAEVIPTSAAALATDIRQLLQDKDIAHCLIGCSAAADALARSVSGLQRYDAALENSELFQQIDAGISFARYGLAATGSLVLETGADEPRTLSLVPGLNIVVLNESDLLADFNQLVQSDYWQQSFARDEKPSNMLLISGPSKTADIQQTLAFGAHGPKQLCVFLVSDADGAVNEPPAP</sequence>